<proteinExistence type="predicted"/>
<comment type="caution">
    <text evidence="3">The sequence shown here is derived from an EMBL/GenBank/DDBJ whole genome shotgun (WGS) entry which is preliminary data.</text>
</comment>
<dbReference type="Gene3D" id="3.30.565.10">
    <property type="entry name" value="Histidine kinase-like ATPase, C-terminal domain"/>
    <property type="match status" value="1"/>
</dbReference>
<evidence type="ECO:0000259" key="2">
    <source>
        <dbReference type="Pfam" id="PF13581"/>
    </source>
</evidence>
<evidence type="ECO:0000313" key="3">
    <source>
        <dbReference type="EMBL" id="TYC18258.1"/>
    </source>
</evidence>
<dbReference type="OrthoDB" id="3476098at2"/>
<evidence type="ECO:0000256" key="1">
    <source>
        <dbReference type="ARBA" id="ARBA00022527"/>
    </source>
</evidence>
<keyword evidence="3" id="KW-0547">Nucleotide-binding</keyword>
<organism evidence="3 4">
    <name type="scientific">Actinomadura syzygii</name>
    <dbReference type="NCBI Taxonomy" id="1427538"/>
    <lineage>
        <taxon>Bacteria</taxon>
        <taxon>Bacillati</taxon>
        <taxon>Actinomycetota</taxon>
        <taxon>Actinomycetes</taxon>
        <taxon>Streptosporangiales</taxon>
        <taxon>Thermomonosporaceae</taxon>
        <taxon>Actinomadura</taxon>
    </lineage>
</organism>
<dbReference type="InterPro" id="IPR003594">
    <property type="entry name" value="HATPase_dom"/>
</dbReference>
<evidence type="ECO:0000313" key="4">
    <source>
        <dbReference type="Proteomes" id="UP000322634"/>
    </source>
</evidence>
<dbReference type="EMBL" id="VSFF01000001">
    <property type="protein sequence ID" value="TYC18258.1"/>
    <property type="molecule type" value="Genomic_DNA"/>
</dbReference>
<dbReference type="PANTHER" id="PTHR35526">
    <property type="entry name" value="ANTI-SIGMA-F FACTOR RSBW-RELATED"/>
    <property type="match status" value="1"/>
</dbReference>
<name>A0A5D0UIN7_9ACTN</name>
<dbReference type="SUPFAM" id="SSF55874">
    <property type="entry name" value="ATPase domain of HSP90 chaperone/DNA topoisomerase II/histidine kinase"/>
    <property type="match status" value="1"/>
</dbReference>
<dbReference type="PANTHER" id="PTHR35526:SF3">
    <property type="entry name" value="ANTI-SIGMA-F FACTOR RSBW"/>
    <property type="match status" value="1"/>
</dbReference>
<keyword evidence="1" id="KW-0418">Kinase</keyword>
<reference evidence="3 4" key="1">
    <citation type="submission" date="2019-08" db="EMBL/GenBank/DDBJ databases">
        <title>Actinomadura sp. nov. CYP1-5 isolated from mountain soil.</title>
        <authorList>
            <person name="Songsumanus A."/>
            <person name="Kuncharoen N."/>
            <person name="Kudo T."/>
            <person name="Yuki M."/>
            <person name="Igarashi Y."/>
            <person name="Tanasupawat S."/>
        </authorList>
    </citation>
    <scope>NUCLEOTIDE SEQUENCE [LARGE SCALE GENOMIC DNA]</scope>
    <source>
        <strain evidence="3 4">GKU157</strain>
    </source>
</reference>
<dbReference type="RefSeq" id="WP_148347493.1">
    <property type="nucleotide sequence ID" value="NZ_JBHSBF010000019.1"/>
</dbReference>
<keyword evidence="1" id="KW-0723">Serine/threonine-protein kinase</keyword>
<dbReference type="CDD" id="cd16936">
    <property type="entry name" value="HATPase_RsbW-like"/>
    <property type="match status" value="1"/>
</dbReference>
<protein>
    <submittedName>
        <fullName evidence="3">ATP-binding protein</fullName>
    </submittedName>
</protein>
<dbReference type="GO" id="GO:0004674">
    <property type="term" value="F:protein serine/threonine kinase activity"/>
    <property type="evidence" value="ECO:0007669"/>
    <property type="project" value="UniProtKB-KW"/>
</dbReference>
<keyword evidence="4" id="KW-1185">Reference proteome</keyword>
<dbReference type="AlphaFoldDB" id="A0A5D0UIN7"/>
<feature type="domain" description="Histidine kinase/HSP90-like ATPase" evidence="2">
    <location>
        <begin position="24"/>
        <end position="113"/>
    </location>
</feature>
<keyword evidence="3" id="KW-0067">ATP-binding</keyword>
<dbReference type="InterPro" id="IPR036890">
    <property type="entry name" value="HATPase_C_sf"/>
</dbReference>
<gene>
    <name evidence="3" type="ORF">FXF65_00310</name>
</gene>
<keyword evidence="1" id="KW-0808">Transferase</keyword>
<dbReference type="GO" id="GO:0005524">
    <property type="term" value="F:ATP binding"/>
    <property type="evidence" value="ECO:0007669"/>
    <property type="project" value="UniProtKB-KW"/>
</dbReference>
<dbReference type="Pfam" id="PF13581">
    <property type="entry name" value="HATPase_c_2"/>
    <property type="match status" value="1"/>
</dbReference>
<sequence>MPPTVVAPGAPTLFLEPFDLAPSLARRFVEVWFREWEISDFTDALVVVSELVTNSLLHGDGTIVVRVVRDGRDGRPVIEVQDDGAGRPEIQPENYAATAGRGLLMVSLLALDWGTRPLPDGGKVTWAKC</sequence>
<accession>A0A5D0UIN7</accession>
<dbReference type="InterPro" id="IPR050267">
    <property type="entry name" value="Anti-sigma-factor_SerPK"/>
</dbReference>
<dbReference type="Proteomes" id="UP000322634">
    <property type="component" value="Unassembled WGS sequence"/>
</dbReference>